<name>A0A0F9MXQ6_9ZZZZ</name>
<dbReference type="AlphaFoldDB" id="A0A0F9MXQ6"/>
<reference evidence="1" key="1">
    <citation type="journal article" date="2015" name="Nature">
        <title>Complex archaea that bridge the gap between prokaryotes and eukaryotes.</title>
        <authorList>
            <person name="Spang A."/>
            <person name="Saw J.H."/>
            <person name="Jorgensen S.L."/>
            <person name="Zaremba-Niedzwiedzka K."/>
            <person name="Martijn J."/>
            <person name="Lind A.E."/>
            <person name="van Eijk R."/>
            <person name="Schleper C."/>
            <person name="Guy L."/>
            <person name="Ettema T.J."/>
        </authorList>
    </citation>
    <scope>NUCLEOTIDE SEQUENCE</scope>
</reference>
<dbReference type="EMBL" id="LAZR01009204">
    <property type="protein sequence ID" value="KKM74047.1"/>
    <property type="molecule type" value="Genomic_DNA"/>
</dbReference>
<protein>
    <submittedName>
        <fullName evidence="1">Uncharacterized protein</fullName>
    </submittedName>
</protein>
<accession>A0A0F9MXQ6</accession>
<proteinExistence type="predicted"/>
<comment type="caution">
    <text evidence="1">The sequence shown here is derived from an EMBL/GenBank/DDBJ whole genome shotgun (WGS) entry which is preliminary data.</text>
</comment>
<sequence length="122" mass="14370">MASSEPNGMLKKSLVKNEGKSNLDGKTHSNNSYDVIQPKLKLKKDFIKLINEYCDFFTIKIEVFIIEAIYDKLIFMYESPEAIFDKLRASTRFITLFEKIRKQINFHYGKDFLHQKDFSKGF</sequence>
<gene>
    <name evidence="1" type="ORF">LCGC14_1404300</name>
</gene>
<evidence type="ECO:0000313" key="1">
    <source>
        <dbReference type="EMBL" id="KKM74047.1"/>
    </source>
</evidence>
<organism evidence="1">
    <name type="scientific">marine sediment metagenome</name>
    <dbReference type="NCBI Taxonomy" id="412755"/>
    <lineage>
        <taxon>unclassified sequences</taxon>
        <taxon>metagenomes</taxon>
        <taxon>ecological metagenomes</taxon>
    </lineage>
</organism>